<evidence type="ECO:0000256" key="6">
    <source>
        <dbReference type="SAM" id="MobiDB-lite"/>
    </source>
</evidence>
<sequence>MKDADELDMLLGEIPHATSPFNLQEMLHNVTNHHNNFVDHGYGHASCVTQKMSGHNTFNTTLGSDGPSKPKCALASSPVSGFSLQSGSSSSLFSGDGRSHPDIGSLSPPQFEDFKISGGGFCVDLKKANEDCLVDCFDLYKKFSSMCVRNEREGASAPSYGVQYRDQSPNGSSRSFDKYGASDNYRTSFNVSVPRKGVSFEKTAAPGMVEIPYDQRMSNLLGSRNSPSQSDRMFSWSDFGSSASGPQFHRHNGLANNSFPMGFAVPNALPSLDNPLVGNSLLYPSQNRKNLIEASDPFYPFNMAHMAQLSSRYNEESLIHYQQMLPNGRNKVPLHVRVPREKVEPFGREDSLIIQGEGVNYAITRHAHLGDHNTKSFHHENGAWKTHKRRSQLDDHLHTAAMQNGCQSPKMHCPFSRPTKFSSLAEAQGYIYHIAKDQQGCRFLQRMFDDGTSVDVQIIFNEIIDHAVELMMNPFGNYLMQKLLEVCNEEQRMHILLRVTEEPGELVRISLNTHGYMLTRVVQKLIETLKTKQQISLVISALESGFLALIKDLNGNHVIQRCLQCFPGDDSKFIFVAAAKYCVDIATHQHGCCVLQRCISHSIGEHQENLVAEISANGLLLAEDAFGNYVVQFILELKIPSATSKLISQFEGNYVHLSSQKFSSHVVEKCLLVCNEETRTNIIHELLSAPCFDQLLQDPHANYVVQRALRVSEGHLHNSLVDAIESYKTVSRNSPYSKRIFSQKLLRR</sequence>
<keyword evidence="3" id="KW-0694">RNA-binding</keyword>
<dbReference type="InterPro" id="IPR001313">
    <property type="entry name" value="Pumilio_RNA-bd_rpt"/>
</dbReference>
<dbReference type="GO" id="GO:0006417">
    <property type="term" value="P:regulation of translation"/>
    <property type="evidence" value="ECO:0007669"/>
    <property type="project" value="UniProtKB-KW"/>
</dbReference>
<evidence type="ECO:0000256" key="3">
    <source>
        <dbReference type="ARBA" id="ARBA00022884"/>
    </source>
</evidence>
<feature type="region of interest" description="Disordered" evidence="6">
    <location>
        <begin position="157"/>
        <end position="179"/>
    </location>
</feature>
<dbReference type="AlphaFoldDB" id="A0ABD1GJT4"/>
<dbReference type="SMART" id="SM00025">
    <property type="entry name" value="Pumilio"/>
    <property type="match status" value="8"/>
</dbReference>
<dbReference type="PANTHER" id="PTHR12537">
    <property type="entry name" value="RNA BINDING PROTEIN PUMILIO-RELATED"/>
    <property type="match status" value="1"/>
</dbReference>
<evidence type="ECO:0000256" key="1">
    <source>
        <dbReference type="ARBA" id="ARBA00022737"/>
    </source>
</evidence>
<dbReference type="InterPro" id="IPR011989">
    <property type="entry name" value="ARM-like"/>
</dbReference>
<feature type="repeat" description="Pumilio" evidence="5">
    <location>
        <begin position="685"/>
        <end position="722"/>
    </location>
</feature>
<evidence type="ECO:0000256" key="4">
    <source>
        <dbReference type="ARBA" id="ARBA00058490"/>
    </source>
</evidence>
<comment type="function">
    <text evidence="4">Sequence-specific RNA-binding protein that regulates translation and mRNA stability by binding the 3'-UTR of target mRNAs.</text>
</comment>
<dbReference type="Proteomes" id="UP001567538">
    <property type="component" value="Unassembled WGS sequence"/>
</dbReference>
<evidence type="ECO:0000313" key="9">
    <source>
        <dbReference type="Proteomes" id="UP001567538"/>
    </source>
</evidence>
<feature type="repeat" description="Pumilio" evidence="5">
    <location>
        <begin position="649"/>
        <end position="684"/>
    </location>
</feature>
<dbReference type="PROSITE" id="PS50302">
    <property type="entry name" value="PUM"/>
    <property type="match status" value="7"/>
</dbReference>
<dbReference type="Pfam" id="PF22493">
    <property type="entry name" value="PUF_NOP9"/>
    <property type="match status" value="1"/>
</dbReference>
<dbReference type="SUPFAM" id="SSF48371">
    <property type="entry name" value="ARM repeat"/>
    <property type="match status" value="1"/>
</dbReference>
<feature type="repeat" description="Pumilio" evidence="5">
    <location>
        <begin position="426"/>
        <end position="461"/>
    </location>
</feature>
<feature type="repeat" description="Pumilio" evidence="5">
    <location>
        <begin position="613"/>
        <end position="648"/>
    </location>
</feature>
<organism evidence="8 9">
    <name type="scientific">Salvia divinorum</name>
    <name type="common">Maria pastora</name>
    <name type="synonym">Diviner's sage</name>
    <dbReference type="NCBI Taxonomy" id="28513"/>
    <lineage>
        <taxon>Eukaryota</taxon>
        <taxon>Viridiplantae</taxon>
        <taxon>Streptophyta</taxon>
        <taxon>Embryophyta</taxon>
        <taxon>Tracheophyta</taxon>
        <taxon>Spermatophyta</taxon>
        <taxon>Magnoliopsida</taxon>
        <taxon>eudicotyledons</taxon>
        <taxon>Gunneridae</taxon>
        <taxon>Pentapetalae</taxon>
        <taxon>asterids</taxon>
        <taxon>lamiids</taxon>
        <taxon>Lamiales</taxon>
        <taxon>Lamiaceae</taxon>
        <taxon>Nepetoideae</taxon>
        <taxon>Mentheae</taxon>
        <taxon>Salviinae</taxon>
        <taxon>Salvia</taxon>
        <taxon>Salvia subgen. Calosphace</taxon>
    </lineage>
</organism>
<reference evidence="8 9" key="1">
    <citation type="submission" date="2024-06" db="EMBL/GenBank/DDBJ databases">
        <title>A chromosome level genome sequence of Diviner's sage (Salvia divinorum).</title>
        <authorList>
            <person name="Ford S.A."/>
            <person name="Ro D.-K."/>
            <person name="Ness R.W."/>
            <person name="Phillips M.A."/>
        </authorList>
    </citation>
    <scope>NUCLEOTIDE SEQUENCE [LARGE SCALE GENOMIC DNA]</scope>
    <source>
        <strain evidence="8">SAF-2024a</strain>
        <tissue evidence="8">Leaf</tissue>
    </source>
</reference>
<gene>
    <name evidence="8" type="ORF">AAHA92_21237</name>
</gene>
<keyword evidence="2" id="KW-0810">Translation regulation</keyword>
<evidence type="ECO:0000256" key="5">
    <source>
        <dbReference type="PROSITE-ProRule" id="PRU00317"/>
    </source>
</evidence>
<feature type="repeat" description="Pumilio" evidence="5">
    <location>
        <begin position="462"/>
        <end position="498"/>
    </location>
</feature>
<proteinExistence type="predicted"/>
<comment type="caution">
    <text evidence="8">The sequence shown here is derived from an EMBL/GenBank/DDBJ whole genome shotgun (WGS) entry which is preliminary data.</text>
</comment>
<dbReference type="EMBL" id="JBEAFC010000008">
    <property type="protein sequence ID" value="KAL1544375.1"/>
    <property type="molecule type" value="Genomic_DNA"/>
</dbReference>
<accession>A0ABD1GJT4</accession>
<protein>
    <submittedName>
        <fullName evidence="8">Pumilio 5-like isoform X1</fullName>
    </submittedName>
</protein>
<dbReference type="Pfam" id="PF00806">
    <property type="entry name" value="PUF"/>
    <property type="match status" value="1"/>
</dbReference>
<evidence type="ECO:0000256" key="2">
    <source>
        <dbReference type="ARBA" id="ARBA00022845"/>
    </source>
</evidence>
<dbReference type="CDD" id="cd07920">
    <property type="entry name" value="Pumilio"/>
    <property type="match status" value="1"/>
</dbReference>
<dbReference type="PROSITE" id="PS50303">
    <property type="entry name" value="PUM_HD"/>
    <property type="match status" value="1"/>
</dbReference>
<dbReference type="InterPro" id="IPR033712">
    <property type="entry name" value="Pumilio_RNA-bd"/>
</dbReference>
<feature type="repeat" description="Pumilio" evidence="5">
    <location>
        <begin position="577"/>
        <end position="612"/>
    </location>
</feature>
<feature type="domain" description="PUM-HD" evidence="7">
    <location>
        <begin position="402"/>
        <end position="748"/>
    </location>
</feature>
<evidence type="ECO:0000313" key="8">
    <source>
        <dbReference type="EMBL" id="KAL1544375.1"/>
    </source>
</evidence>
<feature type="repeat" description="Pumilio" evidence="5">
    <location>
        <begin position="541"/>
        <end position="576"/>
    </location>
</feature>
<evidence type="ECO:0000259" key="7">
    <source>
        <dbReference type="PROSITE" id="PS50303"/>
    </source>
</evidence>
<dbReference type="InterPro" id="IPR033133">
    <property type="entry name" value="PUM-HD"/>
</dbReference>
<keyword evidence="9" id="KW-1185">Reference proteome</keyword>
<feature type="compositionally biased region" description="Polar residues" evidence="6">
    <location>
        <begin position="165"/>
        <end position="174"/>
    </location>
</feature>
<dbReference type="FunFam" id="1.25.10.10:FF:000237">
    <property type="entry name" value="Pumilio homolog 9"/>
    <property type="match status" value="1"/>
</dbReference>
<keyword evidence="1" id="KW-0677">Repeat</keyword>
<dbReference type="InterPro" id="IPR016024">
    <property type="entry name" value="ARM-type_fold"/>
</dbReference>
<name>A0ABD1GJT4_SALDI</name>
<dbReference type="Gene3D" id="1.25.10.10">
    <property type="entry name" value="Leucine-rich Repeat Variant"/>
    <property type="match status" value="1"/>
</dbReference>
<dbReference type="GO" id="GO:0003723">
    <property type="term" value="F:RNA binding"/>
    <property type="evidence" value="ECO:0007669"/>
    <property type="project" value="UniProtKB-KW"/>
</dbReference>
<dbReference type="PANTHER" id="PTHR12537:SF13">
    <property type="entry name" value="PUMILIO HOMOLOGY DOMAIN FAMILY MEMBER 4"/>
    <property type="match status" value="1"/>
</dbReference>